<dbReference type="InterPro" id="IPR009057">
    <property type="entry name" value="Homeodomain-like_sf"/>
</dbReference>
<dbReference type="InterPro" id="IPR000281">
    <property type="entry name" value="HTH_RpiR"/>
</dbReference>
<dbReference type="PROSITE" id="PS51464">
    <property type="entry name" value="SIS"/>
    <property type="match status" value="1"/>
</dbReference>
<dbReference type="GO" id="GO:0003677">
    <property type="term" value="F:DNA binding"/>
    <property type="evidence" value="ECO:0007669"/>
    <property type="project" value="UniProtKB-KW"/>
</dbReference>
<evidence type="ECO:0000256" key="1">
    <source>
        <dbReference type="ARBA" id="ARBA00023015"/>
    </source>
</evidence>
<dbReference type="GO" id="GO:0003700">
    <property type="term" value="F:DNA-binding transcription factor activity"/>
    <property type="evidence" value="ECO:0007669"/>
    <property type="project" value="InterPro"/>
</dbReference>
<feature type="domain" description="SIS" evidence="5">
    <location>
        <begin position="126"/>
        <end position="267"/>
    </location>
</feature>
<evidence type="ECO:0000259" key="5">
    <source>
        <dbReference type="PROSITE" id="PS51464"/>
    </source>
</evidence>
<dbReference type="GO" id="GO:0097367">
    <property type="term" value="F:carbohydrate derivative binding"/>
    <property type="evidence" value="ECO:0007669"/>
    <property type="project" value="InterPro"/>
</dbReference>
<protein>
    <submittedName>
        <fullName evidence="6">RpiR family carbohydrate utilization transcriptional regulator</fullName>
    </submittedName>
</protein>
<organism evidence="6 7">
    <name type="scientific">Aminobacter aganoensis</name>
    <dbReference type="NCBI Taxonomy" id="83264"/>
    <lineage>
        <taxon>Bacteria</taxon>
        <taxon>Pseudomonadati</taxon>
        <taxon>Pseudomonadota</taxon>
        <taxon>Alphaproteobacteria</taxon>
        <taxon>Hyphomicrobiales</taxon>
        <taxon>Phyllobacteriaceae</taxon>
        <taxon>Aminobacter</taxon>
    </lineage>
</organism>
<evidence type="ECO:0000313" key="6">
    <source>
        <dbReference type="EMBL" id="MBB6354809.1"/>
    </source>
</evidence>
<dbReference type="AlphaFoldDB" id="A0A7X0KL94"/>
<dbReference type="CDD" id="cd05013">
    <property type="entry name" value="SIS_RpiR"/>
    <property type="match status" value="1"/>
</dbReference>
<dbReference type="PANTHER" id="PTHR30514">
    <property type="entry name" value="GLUCOKINASE"/>
    <property type="match status" value="1"/>
</dbReference>
<dbReference type="PROSITE" id="PS51071">
    <property type="entry name" value="HTH_RPIR"/>
    <property type="match status" value="1"/>
</dbReference>
<reference evidence="6 7" key="1">
    <citation type="submission" date="2020-08" db="EMBL/GenBank/DDBJ databases">
        <title>Genomic Encyclopedia of Type Strains, Phase IV (KMG-IV): sequencing the most valuable type-strain genomes for metagenomic binning, comparative biology and taxonomic classification.</title>
        <authorList>
            <person name="Goeker M."/>
        </authorList>
    </citation>
    <scope>NUCLEOTIDE SEQUENCE [LARGE SCALE GENOMIC DNA]</scope>
    <source>
        <strain evidence="6 7">DSM 7051</strain>
    </source>
</reference>
<name>A0A7X0KL94_9HYPH</name>
<dbReference type="EMBL" id="JACHOU010000005">
    <property type="protein sequence ID" value="MBB6354809.1"/>
    <property type="molecule type" value="Genomic_DNA"/>
</dbReference>
<dbReference type="PANTHER" id="PTHR30514:SF1">
    <property type="entry name" value="HTH-TYPE TRANSCRIPTIONAL REGULATOR HEXR-RELATED"/>
    <property type="match status" value="1"/>
</dbReference>
<keyword evidence="7" id="KW-1185">Reference proteome</keyword>
<dbReference type="InterPro" id="IPR047640">
    <property type="entry name" value="RpiR-like"/>
</dbReference>
<dbReference type="InterPro" id="IPR001347">
    <property type="entry name" value="SIS_dom"/>
</dbReference>
<evidence type="ECO:0000313" key="7">
    <source>
        <dbReference type="Proteomes" id="UP000536262"/>
    </source>
</evidence>
<feature type="domain" description="HTH rpiR-type" evidence="4">
    <location>
        <begin position="5"/>
        <end position="81"/>
    </location>
</feature>
<accession>A0A7X0KL94</accession>
<dbReference type="SUPFAM" id="SSF53697">
    <property type="entry name" value="SIS domain"/>
    <property type="match status" value="1"/>
</dbReference>
<evidence type="ECO:0000256" key="2">
    <source>
        <dbReference type="ARBA" id="ARBA00023125"/>
    </source>
</evidence>
<dbReference type="Gene3D" id="1.10.10.10">
    <property type="entry name" value="Winged helix-like DNA-binding domain superfamily/Winged helix DNA-binding domain"/>
    <property type="match status" value="1"/>
</dbReference>
<dbReference type="SUPFAM" id="SSF46689">
    <property type="entry name" value="Homeodomain-like"/>
    <property type="match status" value="1"/>
</dbReference>
<dbReference type="GO" id="GO:1901135">
    <property type="term" value="P:carbohydrate derivative metabolic process"/>
    <property type="evidence" value="ECO:0007669"/>
    <property type="project" value="InterPro"/>
</dbReference>
<sequence length="294" mass="32190">MANQVNLIDRLRIENDEMNPADRAIANAILEDIEAATRLPIKELAARAKVSEPTIVRFTRRIGCDGFTDFKIRLAQDYAIGRMYIVGERTSAAETGPDVAENVYEATIQALAVAFSQRDPAALERATELLHNARRIFCFGVGGSSANVAREAENRLFRLDLAVSATADPYKQRIIASTVEADDVLFIFSVTGKPLSLVDSAKLAVSLDAKVVTVTHPGSPLASHATVNVPLVAFDEEKFFYMPNRGRYGQLFVLDCISTLIGARRRNTVGKKLWRARSTLVALHGSTDNQPIGD</sequence>
<keyword evidence="2" id="KW-0238">DNA-binding</keyword>
<comment type="caution">
    <text evidence="6">The sequence shown here is derived from an EMBL/GenBank/DDBJ whole genome shotgun (WGS) entry which is preliminary data.</text>
</comment>
<gene>
    <name evidence="6" type="ORF">GGR00_002605</name>
</gene>
<dbReference type="InterPro" id="IPR036388">
    <property type="entry name" value="WH-like_DNA-bd_sf"/>
</dbReference>
<dbReference type="InterPro" id="IPR046348">
    <property type="entry name" value="SIS_dom_sf"/>
</dbReference>
<keyword evidence="1" id="KW-0805">Transcription regulation</keyword>
<dbReference type="InterPro" id="IPR035472">
    <property type="entry name" value="RpiR-like_SIS"/>
</dbReference>
<dbReference type="Gene3D" id="3.40.50.10490">
    <property type="entry name" value="Glucose-6-phosphate isomerase like protein, domain 1"/>
    <property type="match status" value="1"/>
</dbReference>
<dbReference type="Pfam" id="PF01418">
    <property type="entry name" value="HTH_6"/>
    <property type="match status" value="1"/>
</dbReference>
<dbReference type="Proteomes" id="UP000536262">
    <property type="component" value="Unassembled WGS sequence"/>
</dbReference>
<keyword evidence="3" id="KW-0804">Transcription</keyword>
<evidence type="ECO:0000256" key="3">
    <source>
        <dbReference type="ARBA" id="ARBA00023163"/>
    </source>
</evidence>
<dbReference type="Pfam" id="PF01380">
    <property type="entry name" value="SIS"/>
    <property type="match status" value="1"/>
</dbReference>
<dbReference type="RefSeq" id="WP_184699619.1">
    <property type="nucleotide sequence ID" value="NZ_BAABEG010000001.1"/>
</dbReference>
<proteinExistence type="predicted"/>
<evidence type="ECO:0000259" key="4">
    <source>
        <dbReference type="PROSITE" id="PS51071"/>
    </source>
</evidence>